<dbReference type="PANTHER" id="PTHR30461">
    <property type="entry name" value="DNA-INVERTASE FROM LAMBDOID PROPHAGE"/>
    <property type="match status" value="1"/>
</dbReference>
<dbReference type="KEGG" id="caul:KCG34_10975"/>
<evidence type="ECO:0000313" key="6">
    <source>
        <dbReference type="EMBL" id="QUD90336.1"/>
    </source>
</evidence>
<dbReference type="SMART" id="SM00857">
    <property type="entry name" value="Resolvase"/>
    <property type="match status" value="1"/>
</dbReference>
<evidence type="ECO:0000256" key="1">
    <source>
        <dbReference type="ARBA" id="ARBA00009913"/>
    </source>
</evidence>
<dbReference type="PANTHER" id="PTHR30461:SF2">
    <property type="entry name" value="SERINE RECOMBINASE PINE-RELATED"/>
    <property type="match status" value="1"/>
</dbReference>
<dbReference type="SUPFAM" id="SSF53041">
    <property type="entry name" value="Resolvase-like"/>
    <property type="match status" value="1"/>
</dbReference>
<sequence length="195" mass="20805">MITRAQAATRIGYAGLSKAGSGGLAGAVAMLRAAGCARIFEERSPGGRWNRPALDGALRALQPGDTLVAPSLDHLSRSMNDLLLILSRVEAAGAGFRSIDEEIDTTSGAGRLMMKMLGSLTQFSRAKLHERTEPGLRTAQAEGRRGRPPKFKQEQADEILALLASGLTAAEVARRYGVHRATICRLEELAARKAL</sequence>
<dbReference type="PROSITE" id="PS51736">
    <property type="entry name" value="RECOMBINASES_3"/>
    <property type="match status" value="1"/>
</dbReference>
<proteinExistence type="inferred from homology"/>
<protein>
    <submittedName>
        <fullName evidence="6">Recombinase family protein</fullName>
    </submittedName>
</protein>
<evidence type="ECO:0000259" key="5">
    <source>
        <dbReference type="PROSITE" id="PS51736"/>
    </source>
</evidence>
<dbReference type="InterPro" id="IPR036162">
    <property type="entry name" value="Resolvase-like_N_sf"/>
</dbReference>
<dbReference type="InterPro" id="IPR006120">
    <property type="entry name" value="Resolvase_HTH_dom"/>
</dbReference>
<dbReference type="SUPFAM" id="SSF46689">
    <property type="entry name" value="Homeodomain-like"/>
    <property type="match status" value="1"/>
</dbReference>
<dbReference type="CDD" id="cd00569">
    <property type="entry name" value="HTH_Hin_like"/>
    <property type="match status" value="1"/>
</dbReference>
<name>A0A975G470_9CAUL</name>
<gene>
    <name evidence="6" type="ORF">KCG34_10975</name>
</gene>
<dbReference type="InterPro" id="IPR006119">
    <property type="entry name" value="Resolv_N"/>
</dbReference>
<keyword evidence="7" id="KW-1185">Reference proteome</keyword>
<dbReference type="AlphaFoldDB" id="A0A975G470"/>
<dbReference type="CDD" id="cd03768">
    <property type="entry name" value="SR_ResInv"/>
    <property type="match status" value="1"/>
</dbReference>
<accession>A0A975G470</accession>
<dbReference type="Proteomes" id="UP000676409">
    <property type="component" value="Chromosome"/>
</dbReference>
<dbReference type="GO" id="GO:0000150">
    <property type="term" value="F:DNA strand exchange activity"/>
    <property type="evidence" value="ECO:0007669"/>
    <property type="project" value="InterPro"/>
</dbReference>
<dbReference type="InterPro" id="IPR009057">
    <property type="entry name" value="Homeodomain-like_sf"/>
</dbReference>
<dbReference type="GO" id="GO:0003677">
    <property type="term" value="F:DNA binding"/>
    <property type="evidence" value="ECO:0007669"/>
    <property type="project" value="UniProtKB-KW"/>
</dbReference>
<keyword evidence="3" id="KW-0233">DNA recombination</keyword>
<feature type="region of interest" description="Disordered" evidence="4">
    <location>
        <begin position="131"/>
        <end position="151"/>
    </location>
</feature>
<dbReference type="Pfam" id="PF00239">
    <property type="entry name" value="Resolvase"/>
    <property type="match status" value="1"/>
</dbReference>
<comment type="similarity">
    <text evidence="1">Belongs to the site-specific recombinase resolvase family.</text>
</comment>
<organism evidence="6 7">
    <name type="scientific">Phenylobacterium montanum</name>
    <dbReference type="NCBI Taxonomy" id="2823693"/>
    <lineage>
        <taxon>Bacteria</taxon>
        <taxon>Pseudomonadati</taxon>
        <taxon>Pseudomonadota</taxon>
        <taxon>Alphaproteobacteria</taxon>
        <taxon>Caulobacterales</taxon>
        <taxon>Caulobacteraceae</taxon>
        <taxon>Phenylobacterium</taxon>
    </lineage>
</organism>
<evidence type="ECO:0000256" key="2">
    <source>
        <dbReference type="ARBA" id="ARBA00023125"/>
    </source>
</evidence>
<dbReference type="EMBL" id="CP073078">
    <property type="protein sequence ID" value="QUD90336.1"/>
    <property type="molecule type" value="Genomic_DNA"/>
</dbReference>
<dbReference type="InterPro" id="IPR050639">
    <property type="entry name" value="SSR_resolvase"/>
</dbReference>
<dbReference type="Pfam" id="PF02796">
    <property type="entry name" value="HTH_7"/>
    <property type="match status" value="1"/>
</dbReference>
<reference evidence="6" key="1">
    <citation type="submission" date="2021-04" db="EMBL/GenBank/DDBJ databases">
        <title>The complete genome sequence of Caulobacter sp. S6.</title>
        <authorList>
            <person name="Tang Y."/>
            <person name="Ouyang W."/>
            <person name="Liu Q."/>
            <person name="Huang B."/>
            <person name="Guo Z."/>
            <person name="Lei P."/>
        </authorList>
    </citation>
    <scope>NUCLEOTIDE SEQUENCE</scope>
    <source>
        <strain evidence="6">S6</strain>
    </source>
</reference>
<evidence type="ECO:0000256" key="4">
    <source>
        <dbReference type="SAM" id="MobiDB-lite"/>
    </source>
</evidence>
<keyword evidence="2" id="KW-0238">DNA-binding</keyword>
<evidence type="ECO:0000313" key="7">
    <source>
        <dbReference type="Proteomes" id="UP000676409"/>
    </source>
</evidence>
<dbReference type="Gene3D" id="1.10.10.60">
    <property type="entry name" value="Homeodomain-like"/>
    <property type="match status" value="1"/>
</dbReference>
<dbReference type="Gene3D" id="3.40.50.1390">
    <property type="entry name" value="Resolvase, N-terminal catalytic domain"/>
    <property type="match status" value="1"/>
</dbReference>
<dbReference type="RefSeq" id="WP_211940387.1">
    <property type="nucleotide sequence ID" value="NZ_CP073078.1"/>
</dbReference>
<evidence type="ECO:0000256" key="3">
    <source>
        <dbReference type="ARBA" id="ARBA00023172"/>
    </source>
</evidence>
<feature type="domain" description="Resolvase/invertase-type recombinase catalytic" evidence="5">
    <location>
        <begin position="9"/>
        <end position="143"/>
    </location>
</feature>